<dbReference type="EMBL" id="JPMX01000077">
    <property type="protein sequence ID" value="KGH45501.1"/>
    <property type="molecule type" value="Genomic_DNA"/>
</dbReference>
<dbReference type="Pfam" id="PF07811">
    <property type="entry name" value="TadE"/>
    <property type="match status" value="1"/>
</dbReference>
<keyword evidence="1" id="KW-0812">Transmembrane</keyword>
<keyword evidence="1" id="KW-1133">Transmembrane helix</keyword>
<comment type="caution">
    <text evidence="3">The sequence shown here is derived from an EMBL/GenBank/DDBJ whole genome shotgun (WGS) entry which is preliminary data.</text>
</comment>
<dbReference type="Proteomes" id="UP000029713">
    <property type="component" value="Unassembled WGS sequence"/>
</dbReference>
<proteinExistence type="predicted"/>
<accession>A0A098Y710</accession>
<evidence type="ECO:0000313" key="4">
    <source>
        <dbReference type="Proteomes" id="UP000029713"/>
    </source>
</evidence>
<dbReference type="InterPro" id="IPR012495">
    <property type="entry name" value="TadE-like_dom"/>
</dbReference>
<gene>
    <name evidence="3" type="ORF">IN07_17640</name>
</gene>
<evidence type="ECO:0000313" key="3">
    <source>
        <dbReference type="EMBL" id="KGH45501.1"/>
    </source>
</evidence>
<organism evidence="3 4">
    <name type="scientific">Modestobacter caceresii</name>
    <dbReference type="NCBI Taxonomy" id="1522368"/>
    <lineage>
        <taxon>Bacteria</taxon>
        <taxon>Bacillati</taxon>
        <taxon>Actinomycetota</taxon>
        <taxon>Actinomycetes</taxon>
        <taxon>Geodermatophilales</taxon>
        <taxon>Geodermatophilaceae</taxon>
        <taxon>Modestobacter</taxon>
    </lineage>
</organism>
<evidence type="ECO:0000259" key="2">
    <source>
        <dbReference type="Pfam" id="PF07811"/>
    </source>
</evidence>
<reference evidence="3 4" key="1">
    <citation type="submission" date="2014-07" db="EMBL/GenBank/DDBJ databases">
        <title>Biosystematic studies on Modestobacter strains isolated from extreme hyper-arid desert soil and from historic building.</title>
        <authorList>
            <person name="Bukarasam K."/>
            <person name="Bull A."/>
            <person name="Girard G."/>
            <person name="van Wezel G."/>
            <person name="Goodfellow M."/>
        </authorList>
    </citation>
    <scope>NUCLEOTIDE SEQUENCE [LARGE SCALE GENOMIC DNA]</scope>
    <source>
        <strain evidence="3 4">KNN45-2b</strain>
    </source>
</reference>
<keyword evidence="4" id="KW-1185">Reference proteome</keyword>
<dbReference type="RefSeq" id="WP_036337605.1">
    <property type="nucleotide sequence ID" value="NZ_JPMX01000077.1"/>
</dbReference>
<sequence>MRSERLTDDGERGSAVVDFVLVGVLVVALLLAVLQVAVYVHLRNVVVASAQQGARYAANADVPAEAGAARTLEIVGQATSTGTAAGLACESVQEVDESGLTLVVVRCVGAVPSLFGPLGDLLPLSATGRSVAETP</sequence>
<feature type="transmembrane region" description="Helical" evidence="1">
    <location>
        <begin position="20"/>
        <end position="42"/>
    </location>
</feature>
<feature type="domain" description="TadE-like" evidence="2">
    <location>
        <begin position="13"/>
        <end position="55"/>
    </location>
</feature>
<keyword evidence="1" id="KW-0472">Membrane</keyword>
<dbReference type="AlphaFoldDB" id="A0A098Y710"/>
<evidence type="ECO:0000256" key="1">
    <source>
        <dbReference type="SAM" id="Phobius"/>
    </source>
</evidence>
<name>A0A098Y710_9ACTN</name>
<protein>
    <submittedName>
        <fullName evidence="3">Pilus assembly protein TadE</fullName>
    </submittedName>
</protein>
<dbReference type="STRING" id="1522368.IN07_17640"/>